<keyword evidence="1" id="KW-0812">Transmembrane</keyword>
<comment type="caution">
    <text evidence="2">The sequence shown here is derived from an EMBL/GenBank/DDBJ whole genome shotgun (WGS) entry which is preliminary data.</text>
</comment>
<dbReference type="AlphaFoldDB" id="A0A7C3DVD7"/>
<reference evidence="2" key="1">
    <citation type="journal article" date="2020" name="mSystems">
        <title>Genome- and Community-Level Interaction Insights into Carbon Utilization and Element Cycling Functions of Hydrothermarchaeota in Hydrothermal Sediment.</title>
        <authorList>
            <person name="Zhou Z."/>
            <person name="Liu Y."/>
            <person name="Xu W."/>
            <person name="Pan J."/>
            <person name="Luo Z.H."/>
            <person name="Li M."/>
        </authorList>
    </citation>
    <scope>NUCLEOTIDE SEQUENCE [LARGE SCALE GENOMIC DNA]</scope>
    <source>
        <strain evidence="2">SpSt-524</strain>
    </source>
</reference>
<dbReference type="EMBL" id="DSWI01000032">
    <property type="protein sequence ID" value="HFG21633.1"/>
    <property type="molecule type" value="Genomic_DNA"/>
</dbReference>
<feature type="transmembrane region" description="Helical" evidence="1">
    <location>
        <begin position="39"/>
        <end position="58"/>
    </location>
</feature>
<organism evidence="2">
    <name type="scientific">Meiothermus ruber</name>
    <dbReference type="NCBI Taxonomy" id="277"/>
    <lineage>
        <taxon>Bacteria</taxon>
        <taxon>Thermotogati</taxon>
        <taxon>Deinococcota</taxon>
        <taxon>Deinococci</taxon>
        <taxon>Thermales</taxon>
        <taxon>Thermaceae</taxon>
        <taxon>Meiothermus</taxon>
    </lineage>
</organism>
<gene>
    <name evidence="2" type="ORF">ENS82_13145</name>
</gene>
<evidence type="ECO:0000313" key="2">
    <source>
        <dbReference type="EMBL" id="HFG21633.1"/>
    </source>
</evidence>
<feature type="transmembrane region" description="Helical" evidence="1">
    <location>
        <begin position="65"/>
        <end position="87"/>
    </location>
</feature>
<keyword evidence="1" id="KW-0472">Membrane</keyword>
<proteinExistence type="predicted"/>
<evidence type="ECO:0000256" key="1">
    <source>
        <dbReference type="SAM" id="Phobius"/>
    </source>
</evidence>
<keyword evidence="1" id="KW-1133">Transmembrane helix</keyword>
<sequence>MIQVLLVLGLLLMLYNAYSGFQIKGKAPGGVIGERLTQLNLLIALFALGYLVVGVLTWNRPVDTLLIIVGLILVFGAIFVLLVLRLVQAVLAALEG</sequence>
<dbReference type="RefSeq" id="WP_409653448.1">
    <property type="nucleotide sequence ID" value="NZ_JBKBUW010000001.1"/>
</dbReference>
<protein>
    <submittedName>
        <fullName evidence="2">Uncharacterized protein</fullName>
    </submittedName>
</protein>
<accession>A0A7C3DVD7</accession>
<name>A0A7C3DVD7_MEIRU</name>